<feature type="coiled-coil region" evidence="1">
    <location>
        <begin position="261"/>
        <end position="288"/>
    </location>
</feature>
<feature type="compositionally biased region" description="Basic and acidic residues" evidence="2">
    <location>
        <begin position="289"/>
        <end position="310"/>
    </location>
</feature>
<feature type="region of interest" description="Disordered" evidence="2">
    <location>
        <begin position="289"/>
        <end position="442"/>
    </location>
</feature>
<keyword evidence="1" id="KW-0175">Coiled coil</keyword>
<keyword evidence="3" id="KW-0732">Signal</keyword>
<evidence type="ECO:0000256" key="2">
    <source>
        <dbReference type="SAM" id="MobiDB-lite"/>
    </source>
</evidence>
<evidence type="ECO:0000313" key="4">
    <source>
        <dbReference type="EMBL" id="ORC85701.1"/>
    </source>
</evidence>
<feature type="signal peptide" evidence="3">
    <location>
        <begin position="1"/>
        <end position="27"/>
    </location>
</feature>
<dbReference type="GeneID" id="39988694"/>
<proteinExistence type="predicted"/>
<protein>
    <submittedName>
        <fullName evidence="4">Uncharacterized protein</fullName>
    </submittedName>
</protein>
<organism evidence="4 5">
    <name type="scientific">Trypanosoma theileri</name>
    <dbReference type="NCBI Taxonomy" id="67003"/>
    <lineage>
        <taxon>Eukaryota</taxon>
        <taxon>Discoba</taxon>
        <taxon>Euglenozoa</taxon>
        <taxon>Kinetoplastea</taxon>
        <taxon>Metakinetoplastina</taxon>
        <taxon>Trypanosomatida</taxon>
        <taxon>Trypanosomatidae</taxon>
        <taxon>Trypanosoma</taxon>
    </lineage>
</organism>
<keyword evidence="5" id="KW-1185">Reference proteome</keyword>
<name>A0A1X0NM97_9TRYP</name>
<gene>
    <name evidence="4" type="ORF">TM35_000331580</name>
</gene>
<evidence type="ECO:0000256" key="1">
    <source>
        <dbReference type="SAM" id="Coils"/>
    </source>
</evidence>
<evidence type="ECO:0000313" key="5">
    <source>
        <dbReference type="Proteomes" id="UP000192257"/>
    </source>
</evidence>
<sequence>MTTMFIQLRRVVYLLVLLQCCVCAVCATKVSGGGQDSSTIMSDKADVDGLLNKAVEKAIERIGSMAGCLDALVGEGETESFEDNSKRAEAVAKSMEVLLEEVGNLKEKGKPKWEPEVEWKEKKKTILQQKVQEFHHVRSSLEEVYLLVHLCRKPLRNLDEVMEGLADARKNFLKVHENKKDRTPEVMKLDKNSSVVNRTLFDLSERFKPEDGELKPLMDLVEVMMDTVKAVKDLKKSLESVPELVTVLEGIKEEDLQKIEETKENNVIKKLEEAKADARKEFLSMVERRSIEGKEENGIEEQSPRDKEERKEDEEQAPTKVVETKENGDGKAEGIKEEDGEGAKNADEKAEEKKEEDGERAKNADEKSEEKKEEDGERAKNADEKSEEKKEEDGERAKNADEKSEEKKEEDGERAKNADEKAEKEENTEQGRAESKRPEINGGQVISVIQGVDSSSGPSLVHSPLMLLLLCVLGCTLVC</sequence>
<dbReference type="AlphaFoldDB" id="A0A1X0NM97"/>
<dbReference type="EMBL" id="NBCO01000033">
    <property type="protein sequence ID" value="ORC85701.1"/>
    <property type="molecule type" value="Genomic_DNA"/>
</dbReference>
<dbReference type="RefSeq" id="XP_028879767.1">
    <property type="nucleotide sequence ID" value="XM_029028914.1"/>
</dbReference>
<dbReference type="Proteomes" id="UP000192257">
    <property type="component" value="Unassembled WGS sequence"/>
</dbReference>
<dbReference type="VEuPathDB" id="TriTrypDB:TM35_000331580"/>
<feature type="chain" id="PRO_5012371489" evidence="3">
    <location>
        <begin position="28"/>
        <end position="479"/>
    </location>
</feature>
<reference evidence="4 5" key="1">
    <citation type="submission" date="2017-03" db="EMBL/GenBank/DDBJ databases">
        <title>An alternative strategy for trypanosome survival in the mammalian bloodstream revealed through genome and transcriptome analysis of the ubiquitous bovine parasite Trypanosoma (Megatrypanum) theileri.</title>
        <authorList>
            <person name="Kelly S."/>
            <person name="Ivens A."/>
            <person name="Mott A."/>
            <person name="O'Neill E."/>
            <person name="Emms D."/>
            <person name="Macleod O."/>
            <person name="Voorheis P."/>
            <person name="Matthews J."/>
            <person name="Matthews K."/>
            <person name="Carrington M."/>
        </authorList>
    </citation>
    <scope>NUCLEOTIDE SEQUENCE [LARGE SCALE GENOMIC DNA]</scope>
    <source>
        <strain evidence="4">Edinburgh</strain>
    </source>
</reference>
<feature type="compositionally biased region" description="Basic and acidic residues" evidence="2">
    <location>
        <begin position="322"/>
        <end position="439"/>
    </location>
</feature>
<evidence type="ECO:0000256" key="3">
    <source>
        <dbReference type="SAM" id="SignalP"/>
    </source>
</evidence>
<accession>A0A1X0NM97</accession>
<comment type="caution">
    <text evidence="4">The sequence shown here is derived from an EMBL/GenBank/DDBJ whole genome shotgun (WGS) entry which is preliminary data.</text>
</comment>